<reference evidence="2 3" key="1">
    <citation type="journal article" date="2024" name="G3 (Bethesda)">
        <title>Genome assembly of Hibiscus sabdariffa L. provides insights into metabolisms of medicinal natural products.</title>
        <authorList>
            <person name="Kim T."/>
        </authorList>
    </citation>
    <scope>NUCLEOTIDE SEQUENCE [LARGE SCALE GENOMIC DNA]</scope>
    <source>
        <strain evidence="2">TK-2024</strain>
        <tissue evidence="2">Old leaves</tissue>
    </source>
</reference>
<evidence type="ECO:0000313" key="2">
    <source>
        <dbReference type="EMBL" id="KAK8593719.1"/>
    </source>
</evidence>
<feature type="compositionally biased region" description="Low complexity" evidence="1">
    <location>
        <begin position="1"/>
        <end position="19"/>
    </location>
</feature>
<name>A0ABR2G4E1_9ROSI</name>
<comment type="caution">
    <text evidence="2">The sequence shown here is derived from an EMBL/GenBank/DDBJ whole genome shotgun (WGS) entry which is preliminary data.</text>
</comment>
<feature type="compositionally biased region" description="Basic and acidic residues" evidence="1">
    <location>
        <begin position="23"/>
        <end position="41"/>
    </location>
</feature>
<accession>A0ABR2G4E1</accession>
<evidence type="ECO:0000256" key="1">
    <source>
        <dbReference type="SAM" id="MobiDB-lite"/>
    </source>
</evidence>
<evidence type="ECO:0000313" key="3">
    <source>
        <dbReference type="Proteomes" id="UP001472677"/>
    </source>
</evidence>
<keyword evidence="3" id="KW-1185">Reference proteome</keyword>
<dbReference type="Proteomes" id="UP001472677">
    <property type="component" value="Unassembled WGS sequence"/>
</dbReference>
<proteinExistence type="predicted"/>
<protein>
    <submittedName>
        <fullName evidence="2">Uncharacterized protein</fullName>
    </submittedName>
</protein>
<feature type="region of interest" description="Disordered" evidence="1">
    <location>
        <begin position="1"/>
        <end position="76"/>
    </location>
</feature>
<gene>
    <name evidence="2" type="ORF">V6N12_045794</name>
</gene>
<dbReference type="EMBL" id="JBBPBM010000003">
    <property type="protein sequence ID" value="KAK8593719.1"/>
    <property type="molecule type" value="Genomic_DNA"/>
</dbReference>
<feature type="compositionally biased region" description="Polar residues" evidence="1">
    <location>
        <begin position="45"/>
        <end position="63"/>
    </location>
</feature>
<sequence>MITTSKKPLTSLSSSSPPSVTDETLKDDLPQDDIEPIKEIKTPNGIRTSKPKTSQPVVTSLETPNEPRPLQRSSSSPLHLTFSYIRKWNPKGCKNGLNRLWVTVTTVGVDLMRRQRSKNSF</sequence>
<organism evidence="2 3">
    <name type="scientific">Hibiscus sabdariffa</name>
    <name type="common">roselle</name>
    <dbReference type="NCBI Taxonomy" id="183260"/>
    <lineage>
        <taxon>Eukaryota</taxon>
        <taxon>Viridiplantae</taxon>
        <taxon>Streptophyta</taxon>
        <taxon>Embryophyta</taxon>
        <taxon>Tracheophyta</taxon>
        <taxon>Spermatophyta</taxon>
        <taxon>Magnoliopsida</taxon>
        <taxon>eudicotyledons</taxon>
        <taxon>Gunneridae</taxon>
        <taxon>Pentapetalae</taxon>
        <taxon>rosids</taxon>
        <taxon>malvids</taxon>
        <taxon>Malvales</taxon>
        <taxon>Malvaceae</taxon>
        <taxon>Malvoideae</taxon>
        <taxon>Hibiscus</taxon>
    </lineage>
</organism>